<name>A0A1F6TZ80_9PROT</name>
<proteinExistence type="inferred from homology"/>
<evidence type="ECO:0000256" key="2">
    <source>
        <dbReference type="SAM" id="Coils"/>
    </source>
</evidence>
<evidence type="ECO:0000313" key="3">
    <source>
        <dbReference type="EMBL" id="OGI50410.1"/>
    </source>
</evidence>
<reference evidence="3 4" key="1">
    <citation type="journal article" date="2016" name="Nat. Commun.">
        <title>Thousands of microbial genomes shed light on interconnected biogeochemical processes in an aquifer system.</title>
        <authorList>
            <person name="Anantharaman K."/>
            <person name="Brown C.T."/>
            <person name="Hug L.A."/>
            <person name="Sharon I."/>
            <person name="Castelle C.J."/>
            <person name="Probst A.J."/>
            <person name="Thomas B.C."/>
            <person name="Singh A."/>
            <person name="Wilkins M.J."/>
            <person name="Karaoz U."/>
            <person name="Brodie E.L."/>
            <person name="Williams K.H."/>
            <person name="Hubbard S.S."/>
            <person name="Banfield J.F."/>
        </authorList>
    </citation>
    <scope>NUCLEOTIDE SEQUENCE [LARGE SCALE GENOMIC DNA]</scope>
</reference>
<comment type="similarity">
    <text evidence="1">Belongs to the outer membrane factor (OMF) (TC 1.B.17) family.</text>
</comment>
<gene>
    <name evidence="3" type="ORF">A3A87_00995</name>
</gene>
<dbReference type="InterPro" id="IPR003423">
    <property type="entry name" value="OMP_efflux"/>
</dbReference>
<evidence type="ECO:0000256" key="1">
    <source>
        <dbReference type="ARBA" id="ARBA00007613"/>
    </source>
</evidence>
<dbReference type="STRING" id="1817768.A3A87_00995"/>
<dbReference type="Pfam" id="PF02321">
    <property type="entry name" value="OEP"/>
    <property type="match status" value="1"/>
</dbReference>
<dbReference type="SUPFAM" id="SSF56954">
    <property type="entry name" value="Outer membrane efflux proteins (OEP)"/>
    <property type="match status" value="1"/>
</dbReference>
<dbReference type="Proteomes" id="UP000179037">
    <property type="component" value="Unassembled WGS sequence"/>
</dbReference>
<dbReference type="GO" id="GO:0015562">
    <property type="term" value="F:efflux transmembrane transporter activity"/>
    <property type="evidence" value="ECO:0007669"/>
    <property type="project" value="InterPro"/>
</dbReference>
<accession>A0A1F6TZ80</accession>
<evidence type="ECO:0008006" key="5">
    <source>
        <dbReference type="Google" id="ProtNLM"/>
    </source>
</evidence>
<sequence length="326" mass="37360">MTMSMIGVRQAFPPGNTLGIRTRRAEQELTREQARLEIERRGLLKQVRALWFDLYLANRSLEILAASRQLARRDLEAAEGRYRAAQESQRAIFVARQVLARVNEREPMLRAQAERLRAQLQRFIGAAARIPLPEAPAVLPALPGDFDPTRHPEWLAAQADRETMRAEVDMARQDYKPGMMFDLSYGFRRPMPDGTERPDMVTAMVTFDLPIFRAKRQDRRLAEKQGLAAAAGFETEDKRRELQSMYAAARAEHEATAARMRVFEEQLLPNIRRETQITIAGFASEQSMLREARLKELDANLEFLRLRVELAKSQAELLYLTGEPQP</sequence>
<keyword evidence="2" id="KW-0175">Coiled coil</keyword>
<dbReference type="PANTHER" id="PTHR30203:SF24">
    <property type="entry name" value="BLR4935 PROTEIN"/>
    <property type="match status" value="1"/>
</dbReference>
<dbReference type="PANTHER" id="PTHR30203">
    <property type="entry name" value="OUTER MEMBRANE CATION EFFLUX PROTEIN"/>
    <property type="match status" value="1"/>
</dbReference>
<protein>
    <recommendedName>
        <fullName evidence="5">Transporter</fullName>
    </recommendedName>
</protein>
<comment type="caution">
    <text evidence="3">The sequence shown here is derived from an EMBL/GenBank/DDBJ whole genome shotgun (WGS) entry which is preliminary data.</text>
</comment>
<dbReference type="Gene3D" id="1.20.1600.10">
    <property type="entry name" value="Outer membrane efflux proteins (OEP)"/>
    <property type="match status" value="1"/>
</dbReference>
<evidence type="ECO:0000313" key="4">
    <source>
        <dbReference type="Proteomes" id="UP000179037"/>
    </source>
</evidence>
<feature type="coiled-coil region" evidence="2">
    <location>
        <begin position="26"/>
        <end position="88"/>
    </location>
</feature>
<dbReference type="AlphaFoldDB" id="A0A1F6TZ80"/>
<dbReference type="EMBL" id="MFTC01000070">
    <property type="protein sequence ID" value="OGI50410.1"/>
    <property type="molecule type" value="Genomic_DNA"/>
</dbReference>
<dbReference type="InterPro" id="IPR010131">
    <property type="entry name" value="MdtP/NodT-like"/>
</dbReference>
<organism evidence="3 4">
    <name type="scientific">Candidatus Muproteobacteria bacterium RIFCSPLOWO2_01_FULL_60_18</name>
    <dbReference type="NCBI Taxonomy" id="1817768"/>
    <lineage>
        <taxon>Bacteria</taxon>
        <taxon>Pseudomonadati</taxon>
        <taxon>Pseudomonadota</taxon>
        <taxon>Candidatus Muproteobacteria</taxon>
    </lineage>
</organism>